<dbReference type="GO" id="GO:0005524">
    <property type="term" value="F:ATP binding"/>
    <property type="evidence" value="ECO:0007669"/>
    <property type="project" value="InterPro"/>
</dbReference>
<keyword evidence="2" id="KW-0143">Chaperone</keyword>
<dbReference type="GO" id="GO:0016887">
    <property type="term" value="F:ATP hydrolysis activity"/>
    <property type="evidence" value="ECO:0007669"/>
    <property type="project" value="InterPro"/>
</dbReference>
<comment type="caution">
    <text evidence="3">The sequence shown here is derived from an EMBL/GenBank/DDBJ whole genome shotgun (WGS) entry which is preliminary data.</text>
</comment>
<gene>
    <name evidence="3" type="ORF">PGLA1383_LOCUS10937</name>
</gene>
<dbReference type="OrthoDB" id="28737at2759"/>
<dbReference type="InterPro" id="IPR020568">
    <property type="entry name" value="Ribosomal_Su5_D2-typ_SF"/>
</dbReference>
<sequence>VSLHSRRVMVKKHADGVLPKWLHWMKGVVDCEDMPMNISRESMQDTKLTAQLSMAVVRRLLRFLGKEATKDPEKYAKFFKGYSYYLKAGIIEDKEGNYGRHKDDILKLLRFESSSKGKGEVLSLEEYITGSVE</sequence>
<dbReference type="GO" id="GO:0051082">
    <property type="term" value="F:unfolded protein binding"/>
    <property type="evidence" value="ECO:0007669"/>
    <property type="project" value="InterPro"/>
</dbReference>
<evidence type="ECO:0000313" key="3">
    <source>
        <dbReference type="EMBL" id="CAE8592282.1"/>
    </source>
</evidence>
<dbReference type="InterPro" id="IPR001404">
    <property type="entry name" value="Hsp90_fam"/>
</dbReference>
<dbReference type="GO" id="GO:0140662">
    <property type="term" value="F:ATP-dependent protein folding chaperone"/>
    <property type="evidence" value="ECO:0007669"/>
    <property type="project" value="InterPro"/>
</dbReference>
<keyword evidence="4" id="KW-1185">Reference proteome</keyword>
<organism evidence="3 4">
    <name type="scientific">Polarella glacialis</name>
    <name type="common">Dinoflagellate</name>
    <dbReference type="NCBI Taxonomy" id="89957"/>
    <lineage>
        <taxon>Eukaryota</taxon>
        <taxon>Sar</taxon>
        <taxon>Alveolata</taxon>
        <taxon>Dinophyceae</taxon>
        <taxon>Suessiales</taxon>
        <taxon>Suessiaceae</taxon>
        <taxon>Polarella</taxon>
    </lineage>
</organism>
<dbReference type="PANTHER" id="PTHR11528">
    <property type="entry name" value="HEAT SHOCK PROTEIN 90 FAMILY MEMBER"/>
    <property type="match status" value="1"/>
</dbReference>
<name>A0A813DWK2_POLGL</name>
<dbReference type="Gene3D" id="3.30.230.80">
    <property type="match status" value="1"/>
</dbReference>
<dbReference type="EMBL" id="CAJNNV010005582">
    <property type="protein sequence ID" value="CAE8592282.1"/>
    <property type="molecule type" value="Genomic_DNA"/>
</dbReference>
<dbReference type="Pfam" id="PF00183">
    <property type="entry name" value="HSP90"/>
    <property type="match status" value="1"/>
</dbReference>
<accession>A0A813DWK2</accession>
<proteinExistence type="inferred from homology"/>
<dbReference type="AlphaFoldDB" id="A0A813DWK2"/>
<feature type="non-terminal residue" evidence="3">
    <location>
        <position position="133"/>
    </location>
</feature>
<evidence type="ECO:0000313" key="4">
    <source>
        <dbReference type="Proteomes" id="UP000654075"/>
    </source>
</evidence>
<dbReference type="Proteomes" id="UP000654075">
    <property type="component" value="Unassembled WGS sequence"/>
</dbReference>
<evidence type="ECO:0000256" key="1">
    <source>
        <dbReference type="ARBA" id="ARBA00008239"/>
    </source>
</evidence>
<reference evidence="3" key="1">
    <citation type="submission" date="2021-02" db="EMBL/GenBank/DDBJ databases">
        <authorList>
            <person name="Dougan E. K."/>
            <person name="Rhodes N."/>
            <person name="Thang M."/>
            <person name="Chan C."/>
        </authorList>
    </citation>
    <scope>NUCLEOTIDE SEQUENCE</scope>
</reference>
<feature type="non-terminal residue" evidence="3">
    <location>
        <position position="1"/>
    </location>
</feature>
<dbReference type="SUPFAM" id="SSF54211">
    <property type="entry name" value="Ribosomal protein S5 domain 2-like"/>
    <property type="match status" value="1"/>
</dbReference>
<comment type="similarity">
    <text evidence="1">Belongs to the heat shock protein 90 family.</text>
</comment>
<evidence type="ECO:0000256" key="2">
    <source>
        <dbReference type="ARBA" id="ARBA00023186"/>
    </source>
</evidence>
<protein>
    <submittedName>
        <fullName evidence="3">Uncharacterized protein</fullName>
    </submittedName>
</protein>